<dbReference type="Gene3D" id="3.30.1330.60">
    <property type="entry name" value="OmpA-like domain"/>
    <property type="match status" value="1"/>
</dbReference>
<dbReference type="AlphaFoldDB" id="A0A4R6QUW8"/>
<dbReference type="PANTHER" id="PTHR30441:SF8">
    <property type="entry name" value="DUF748 DOMAIN-CONTAINING PROTEIN"/>
    <property type="match status" value="1"/>
</dbReference>
<dbReference type="GO" id="GO:0090313">
    <property type="term" value="P:regulation of protein targeting to membrane"/>
    <property type="evidence" value="ECO:0007669"/>
    <property type="project" value="TreeGrafter"/>
</dbReference>
<keyword evidence="1" id="KW-0472">Membrane</keyword>
<dbReference type="Proteomes" id="UP000295361">
    <property type="component" value="Unassembled WGS sequence"/>
</dbReference>
<comment type="caution">
    <text evidence="2">The sequence shown here is derived from an EMBL/GenBank/DDBJ whole genome shotgun (WGS) entry which is preliminary data.</text>
</comment>
<proteinExistence type="predicted"/>
<dbReference type="InterPro" id="IPR008023">
    <property type="entry name" value="DUF748"/>
</dbReference>
<sequence length="1206" mass="129099">MRIWRGAWKAGAAAIVVLLLLVLSSIWLLPWMLRQQVLPQLAQTLGRAVTVQQMDFVPWRMELTLQGLQVAGAAAGDAPLLEIERVAVNLSLTSLWHRAPVMEALTLERPLLRLARLAEGRYSIDDLLQRLQAGPPPAPDDKPAQFALYNLQLREGRLLLDDRPVGQGHELSRLSLDLPFLSNLDTHIKAKVQPRLAGVLNGVAFDSGAITTPFDARHETSLKLHLDALDLRPYLGYLPKGLPIKLLQGRVTTDLELDFAQADKAAPKISLRGRLQLSDWALAHADDQPWLEWKRLDLSLKDVQPLRQLARFGELRWEAPSLSLLRLRSGELKLPGSGAKAAAGPSANKTEPGWQLSLDRFALQQGALQWRDQAGGPAAALNVEQWALELKGLAYPLAAEAGLQLSGRLASAAKAAAAADFKAQGQIKPDGAQIEAQLQGLQLAWLAPYLQQATPLKLQGQLGVQARLSWMQPAGGEAKLGLEIQQANLDNFQALDGTAPVLGLKRLELADTRVDLASRQLQIGALSLKSPSARLERAGSGGWNVERWAAAPSATAASAPAATPWAVQLMTLRVEDGRLAFSDAQAGDGIDDLPVRYALDGLRMELQELNLGGKPGAMAPLRLQARIGPLRPGQAVAAATETGSLDWRGSLGLQPLAAKGSLRLDRLPIQGLDGYLERELRLSLQHGDLGYRGDFAVSLAPGGGLQASADGDALLGDLKLTQRHTGEDLLNWQALSLKGLKLALQPGTAPKLDIAELSLSDFFARLAVSEQGRFNLGEVRVVHEPAPAAQSASAAEATAAPALLLSVASTRLLKGRVDFSDQFVRPNYRADITNLQGSLGAFSSDSTEMAALELRGTVAGTAALEITGRLNPSAQPLMLDIAAKASDLELAPLTPYAAKYAGYAIERGKLSMDLNYRIQADGKLEASNQVILNQLTFGERVDSPDATKLPVLLAVALLKDSNGVIDVRLPVSGSVNDPQFSVSGIVLKLILNLLGKALTSPFSLLMGGGGPDLSYAEFLPGSAVLSEQGQATLAKVAKALQDRPGLSMTVTGAADPQSERDAIQAADLEQRLLAERRRELQRAQTAAGAAAAQQEPSLTPGDRERLLRVLYKNSDIPGRPRNLVGLLKDLPLPETEAMLRACHLVTAESARALALARGVAVRDALIASGLPNARLFLAAPKLRAAAEEDEAKANWTPRVVLSLEKH</sequence>
<dbReference type="Pfam" id="PF05359">
    <property type="entry name" value="DUF748"/>
    <property type="match status" value="2"/>
</dbReference>
<keyword evidence="3" id="KW-1185">Reference proteome</keyword>
<keyword evidence="1" id="KW-0812">Transmembrane</keyword>
<feature type="transmembrane region" description="Helical" evidence="1">
    <location>
        <begin position="12"/>
        <end position="33"/>
    </location>
</feature>
<protein>
    <submittedName>
        <fullName evidence="2">Uncharacterized protein DUF748</fullName>
    </submittedName>
</protein>
<dbReference type="InterPro" id="IPR052894">
    <property type="entry name" value="AsmA-related"/>
</dbReference>
<dbReference type="OrthoDB" id="9757969at2"/>
<evidence type="ECO:0000313" key="3">
    <source>
        <dbReference type="Proteomes" id="UP000295361"/>
    </source>
</evidence>
<reference evidence="2 3" key="1">
    <citation type="submission" date="2019-03" db="EMBL/GenBank/DDBJ databases">
        <title>Genomic Encyclopedia of Type Strains, Phase IV (KMG-IV): sequencing the most valuable type-strain genomes for metagenomic binning, comparative biology and taxonomic classification.</title>
        <authorList>
            <person name="Goeker M."/>
        </authorList>
    </citation>
    <scope>NUCLEOTIDE SEQUENCE [LARGE SCALE GENOMIC DNA]</scope>
    <source>
        <strain evidence="2 3">DSM 16998</strain>
    </source>
</reference>
<dbReference type="InParanoid" id="A0A4R6QUW8"/>
<evidence type="ECO:0000256" key="1">
    <source>
        <dbReference type="SAM" id="Phobius"/>
    </source>
</evidence>
<gene>
    <name evidence="2" type="ORF">DES47_1011012</name>
</gene>
<dbReference type="EMBL" id="SNXS01000001">
    <property type="protein sequence ID" value="TDP74942.1"/>
    <property type="molecule type" value="Genomic_DNA"/>
</dbReference>
<name>A0A4R6QUW8_9BURK</name>
<evidence type="ECO:0000313" key="2">
    <source>
        <dbReference type="EMBL" id="TDP74942.1"/>
    </source>
</evidence>
<accession>A0A4R6QUW8</accession>
<dbReference type="GO" id="GO:0005886">
    <property type="term" value="C:plasma membrane"/>
    <property type="evidence" value="ECO:0007669"/>
    <property type="project" value="TreeGrafter"/>
</dbReference>
<dbReference type="PANTHER" id="PTHR30441">
    <property type="entry name" value="DUF748 DOMAIN-CONTAINING PROTEIN"/>
    <property type="match status" value="1"/>
</dbReference>
<dbReference type="InterPro" id="IPR036737">
    <property type="entry name" value="OmpA-like_sf"/>
</dbReference>
<keyword evidence="1" id="KW-1133">Transmembrane helix</keyword>
<organism evidence="2 3">
    <name type="scientific">Roseateles toxinivorans</name>
    <dbReference type="NCBI Taxonomy" id="270368"/>
    <lineage>
        <taxon>Bacteria</taxon>
        <taxon>Pseudomonadati</taxon>
        <taxon>Pseudomonadota</taxon>
        <taxon>Betaproteobacteria</taxon>
        <taxon>Burkholderiales</taxon>
        <taxon>Sphaerotilaceae</taxon>
        <taxon>Roseateles</taxon>
    </lineage>
</organism>
<dbReference type="RefSeq" id="WP_133699531.1">
    <property type="nucleotide sequence ID" value="NZ_SNXS01000001.1"/>
</dbReference>